<feature type="domain" description="Glycosyl transferase family 1" evidence="1">
    <location>
        <begin position="205"/>
        <end position="349"/>
    </location>
</feature>
<name>A0ABT9DSF7_9PROT</name>
<reference evidence="3 4" key="1">
    <citation type="submission" date="2023-08" db="EMBL/GenBank/DDBJ databases">
        <title>The draft genome sequence of Paracraurococcus sp. LOR1-02.</title>
        <authorList>
            <person name="Kingkaew E."/>
            <person name="Tanasupawat S."/>
        </authorList>
    </citation>
    <scope>NUCLEOTIDE SEQUENCE [LARGE SCALE GENOMIC DNA]</scope>
    <source>
        <strain evidence="3 4">LOR1-02</strain>
    </source>
</reference>
<comment type="caution">
    <text evidence="3">The sequence shown here is derived from an EMBL/GenBank/DDBJ whole genome shotgun (WGS) entry which is preliminary data.</text>
</comment>
<dbReference type="InterPro" id="IPR028098">
    <property type="entry name" value="Glyco_trans_4-like_N"/>
</dbReference>
<dbReference type="PANTHER" id="PTHR45947">
    <property type="entry name" value="SULFOQUINOVOSYL TRANSFERASE SQD2"/>
    <property type="match status" value="1"/>
</dbReference>
<feature type="domain" description="Glycosyltransferase subfamily 4-like N-terminal" evidence="2">
    <location>
        <begin position="18"/>
        <end position="195"/>
    </location>
</feature>
<keyword evidence="4" id="KW-1185">Reference proteome</keyword>
<proteinExistence type="predicted"/>
<keyword evidence="3" id="KW-0808">Transferase</keyword>
<dbReference type="Pfam" id="PF00534">
    <property type="entry name" value="Glycos_transf_1"/>
    <property type="match status" value="1"/>
</dbReference>
<evidence type="ECO:0000259" key="2">
    <source>
        <dbReference type="Pfam" id="PF13439"/>
    </source>
</evidence>
<keyword evidence="3" id="KW-0328">Glycosyltransferase</keyword>
<evidence type="ECO:0000259" key="1">
    <source>
        <dbReference type="Pfam" id="PF00534"/>
    </source>
</evidence>
<accession>A0ABT9DSF7</accession>
<evidence type="ECO:0000313" key="3">
    <source>
        <dbReference type="EMBL" id="MDO9706818.1"/>
    </source>
</evidence>
<dbReference type="Proteomes" id="UP001243009">
    <property type="component" value="Unassembled WGS sequence"/>
</dbReference>
<dbReference type="SUPFAM" id="SSF53756">
    <property type="entry name" value="UDP-Glycosyltransferase/glycogen phosphorylase"/>
    <property type="match status" value="1"/>
</dbReference>
<evidence type="ECO:0000313" key="4">
    <source>
        <dbReference type="Proteomes" id="UP001243009"/>
    </source>
</evidence>
<organism evidence="3 4">
    <name type="scientific">Paracraurococcus lichenis</name>
    <dbReference type="NCBI Taxonomy" id="3064888"/>
    <lineage>
        <taxon>Bacteria</taxon>
        <taxon>Pseudomonadati</taxon>
        <taxon>Pseudomonadota</taxon>
        <taxon>Alphaproteobacteria</taxon>
        <taxon>Acetobacterales</taxon>
        <taxon>Roseomonadaceae</taxon>
        <taxon>Paracraurococcus</taxon>
    </lineage>
</organism>
<dbReference type="InterPro" id="IPR001296">
    <property type="entry name" value="Glyco_trans_1"/>
</dbReference>
<sequence length="379" mass="42562">MPDVKVAIVHEWLESYAGSERVVEQMLRIWPEAELHAVCDVLPEAERGFLGGRQVRTSFIQRLPFARTQFRKYLSLMPLAVEQFDLSAYDLVLSSNHAVAKGVITGPGQLHVSYVHSPMRYAWDLQHQYLRQAGLERGPMSLYTRWLFHRMRLWDHATADRVDAIVANSRYIAERIEKVWRRPSTVIHPPVDVERFTLGAAREDHYLIATRMVPYKRVELVAEAFRAMPERRLVICGDGPGLAQAREAAAGAPNIVFRGRVPQAELVQLIRTARAFLHAAEEDFGIGMVEAQACGTPLIAFGRGGARDIVRPDTGVLFPEQSAASVMEAVRRFEALAPMIRPEACRENALRFSAAAFRERFRAHVEALLAAREAACASA</sequence>
<dbReference type="EC" id="2.4.-.-" evidence="3"/>
<dbReference type="RefSeq" id="WP_305101690.1">
    <property type="nucleotide sequence ID" value="NZ_JAUTWS010000001.1"/>
</dbReference>
<dbReference type="PANTHER" id="PTHR45947:SF3">
    <property type="entry name" value="SULFOQUINOVOSYL TRANSFERASE SQD2"/>
    <property type="match status" value="1"/>
</dbReference>
<gene>
    <name evidence="3" type="ORF">Q7A36_00590</name>
</gene>
<dbReference type="Pfam" id="PF13439">
    <property type="entry name" value="Glyco_transf_4"/>
    <property type="match status" value="1"/>
</dbReference>
<protein>
    <submittedName>
        <fullName evidence="3">Glycosyltransferase</fullName>
        <ecNumber evidence="3">2.4.-.-</ecNumber>
    </submittedName>
</protein>
<dbReference type="GO" id="GO:0016757">
    <property type="term" value="F:glycosyltransferase activity"/>
    <property type="evidence" value="ECO:0007669"/>
    <property type="project" value="UniProtKB-KW"/>
</dbReference>
<dbReference type="InterPro" id="IPR050194">
    <property type="entry name" value="Glycosyltransferase_grp1"/>
</dbReference>
<dbReference type="EMBL" id="JAUTWS010000001">
    <property type="protein sequence ID" value="MDO9706818.1"/>
    <property type="molecule type" value="Genomic_DNA"/>
</dbReference>
<dbReference type="Gene3D" id="3.40.50.2000">
    <property type="entry name" value="Glycogen Phosphorylase B"/>
    <property type="match status" value="2"/>
</dbReference>